<proteinExistence type="predicted"/>
<sequence>MDYYLSVLRQYGKFQGRARRKEYWMFYLINTLITLAVAILLGLVDPYTASIGLLIYSLLVLLPSIAVSIRRMHDTDHSGWWLIVPVAGVVFLFFEGTKGDNRFGTDPKSVPVAR</sequence>
<evidence type="ECO:0000313" key="3">
    <source>
        <dbReference type="Proteomes" id="UP000304941"/>
    </source>
</evidence>
<keyword evidence="1" id="KW-1133">Transmembrane helix</keyword>
<accession>A0ABY2U496</accession>
<dbReference type="PANTHER" id="PTHR34980">
    <property type="entry name" value="INNER MEMBRANE PROTEIN-RELATED-RELATED"/>
    <property type="match status" value="1"/>
</dbReference>
<dbReference type="InterPro" id="IPR008523">
    <property type="entry name" value="DUF805"/>
</dbReference>
<evidence type="ECO:0000313" key="2">
    <source>
        <dbReference type="EMBL" id="TLG90260.1"/>
    </source>
</evidence>
<evidence type="ECO:0000256" key="1">
    <source>
        <dbReference type="SAM" id="Phobius"/>
    </source>
</evidence>
<comment type="caution">
    <text evidence="2">The sequence shown here is derived from an EMBL/GenBank/DDBJ whole genome shotgun (WGS) entry which is preliminary data.</text>
</comment>
<keyword evidence="1" id="KW-0472">Membrane</keyword>
<keyword evidence="1" id="KW-0812">Transmembrane</keyword>
<dbReference type="RefSeq" id="WP_138452373.1">
    <property type="nucleotide sequence ID" value="NZ_VBVZ01000280.1"/>
</dbReference>
<feature type="transmembrane region" description="Helical" evidence="1">
    <location>
        <begin position="79"/>
        <end position="97"/>
    </location>
</feature>
<protein>
    <submittedName>
        <fullName evidence="2">DUF805 domain-containing protein</fullName>
    </submittedName>
</protein>
<gene>
    <name evidence="2" type="ORF">FEM54_18455</name>
</gene>
<reference evidence="2 3" key="1">
    <citation type="submission" date="2019-05" db="EMBL/GenBank/DDBJ databases">
        <title>Pseudomonas edaphica sp. nov., isolated from rhizospheric soil of Cistus ladanifer L. in Spain.</title>
        <authorList>
            <person name="Peix A."/>
        </authorList>
    </citation>
    <scope>NUCLEOTIDE SEQUENCE [LARGE SCALE GENOMIC DNA]</scope>
    <source>
        <strain evidence="2 3">RD25</strain>
    </source>
</reference>
<feature type="transmembrane region" description="Helical" evidence="1">
    <location>
        <begin position="23"/>
        <end position="43"/>
    </location>
</feature>
<dbReference type="Pfam" id="PF05656">
    <property type="entry name" value="DUF805"/>
    <property type="match status" value="1"/>
</dbReference>
<keyword evidence="3" id="KW-1185">Reference proteome</keyword>
<feature type="transmembrane region" description="Helical" evidence="1">
    <location>
        <begin position="49"/>
        <end position="67"/>
    </location>
</feature>
<organism evidence="2 3">
    <name type="scientific">Pseudomonas edaphica</name>
    <dbReference type="NCBI Taxonomy" id="2006980"/>
    <lineage>
        <taxon>Bacteria</taxon>
        <taxon>Pseudomonadati</taxon>
        <taxon>Pseudomonadota</taxon>
        <taxon>Gammaproteobacteria</taxon>
        <taxon>Pseudomonadales</taxon>
        <taxon>Pseudomonadaceae</taxon>
        <taxon>Pseudomonas</taxon>
    </lineage>
</organism>
<name>A0ABY2U496_9PSED</name>
<dbReference type="PANTHER" id="PTHR34980:SF2">
    <property type="entry name" value="INNER MEMBRANE PROTEIN YHAH-RELATED"/>
    <property type="match status" value="1"/>
</dbReference>
<dbReference type="Proteomes" id="UP000304941">
    <property type="component" value="Unassembled WGS sequence"/>
</dbReference>
<dbReference type="EMBL" id="VBVZ01000280">
    <property type="protein sequence ID" value="TLG90260.1"/>
    <property type="molecule type" value="Genomic_DNA"/>
</dbReference>